<comment type="caution">
    <text evidence="2">The sequence shown here is derived from an EMBL/GenBank/DDBJ whole genome shotgun (WGS) entry which is preliminary data.</text>
</comment>
<sequence>MDYDFLVKAEELELRYQPPRPPRRLGFGRAGLPWGEWREVATARLGEVLAVDAGVAAGAVTEVRRTATEGVEVVALVMAVGEGLSVPAYLLNPGGERVVMALHGHGQVDECLRIRGVHEDYHHNFAIELAKAGHTVLLPELRGFGALSDLAAQRDGESLSYWRWGEHMVYTLLTDTFQRGRTLMGDTIEDLLRWEDWLGVECDVVGISWGGDLACAYPVFSDRVRSIFASGTLGSFEAVFAEAGNAPAHCVPGVLEWFDRADIAGLNAPRRLAVHYGALDTARSAAPKAFAELQEIYAAAGARDEVALHISAGLRHEMDLGLLIEFLSS</sequence>
<gene>
    <name evidence="2" type="ORF">GCM10009745_68520</name>
</gene>
<evidence type="ECO:0000313" key="2">
    <source>
        <dbReference type="EMBL" id="GAA1710798.1"/>
    </source>
</evidence>
<proteinExistence type="predicted"/>
<evidence type="ECO:0000259" key="1">
    <source>
        <dbReference type="Pfam" id="PF00561"/>
    </source>
</evidence>
<dbReference type="Proteomes" id="UP001500280">
    <property type="component" value="Unassembled WGS sequence"/>
</dbReference>
<dbReference type="Pfam" id="PF00561">
    <property type="entry name" value="Abhydrolase_1"/>
    <property type="match status" value="1"/>
</dbReference>
<dbReference type="RefSeq" id="WP_344161526.1">
    <property type="nucleotide sequence ID" value="NZ_BAAANF010000022.1"/>
</dbReference>
<feature type="domain" description="AB hydrolase-1" evidence="1">
    <location>
        <begin position="117"/>
        <end position="269"/>
    </location>
</feature>
<reference evidence="2 3" key="1">
    <citation type="journal article" date="2019" name="Int. J. Syst. Evol. Microbiol.">
        <title>The Global Catalogue of Microorganisms (GCM) 10K type strain sequencing project: providing services to taxonomists for standard genome sequencing and annotation.</title>
        <authorList>
            <consortium name="The Broad Institute Genomics Platform"/>
            <consortium name="The Broad Institute Genome Sequencing Center for Infectious Disease"/>
            <person name="Wu L."/>
            <person name="Ma J."/>
        </authorList>
    </citation>
    <scope>NUCLEOTIDE SEQUENCE [LARGE SCALE GENOMIC DNA]</scope>
    <source>
        <strain evidence="2 3">JCM 14307</strain>
    </source>
</reference>
<keyword evidence="3" id="KW-1185">Reference proteome</keyword>
<protein>
    <recommendedName>
        <fullName evidence="1">AB hydrolase-1 domain-containing protein</fullName>
    </recommendedName>
</protein>
<dbReference type="InterPro" id="IPR029058">
    <property type="entry name" value="AB_hydrolase_fold"/>
</dbReference>
<evidence type="ECO:0000313" key="3">
    <source>
        <dbReference type="Proteomes" id="UP001500280"/>
    </source>
</evidence>
<accession>A0ABN2ISQ6</accession>
<dbReference type="SUPFAM" id="SSF53474">
    <property type="entry name" value="alpha/beta-Hydrolases"/>
    <property type="match status" value="1"/>
</dbReference>
<organism evidence="2 3">
    <name type="scientific">Kribbella yunnanensis</name>
    <dbReference type="NCBI Taxonomy" id="190194"/>
    <lineage>
        <taxon>Bacteria</taxon>
        <taxon>Bacillati</taxon>
        <taxon>Actinomycetota</taxon>
        <taxon>Actinomycetes</taxon>
        <taxon>Propionibacteriales</taxon>
        <taxon>Kribbellaceae</taxon>
        <taxon>Kribbella</taxon>
    </lineage>
</organism>
<name>A0ABN2ISQ6_9ACTN</name>
<dbReference type="Gene3D" id="3.40.50.1820">
    <property type="entry name" value="alpha/beta hydrolase"/>
    <property type="match status" value="1"/>
</dbReference>
<dbReference type="EMBL" id="BAAANF010000022">
    <property type="protein sequence ID" value="GAA1710798.1"/>
    <property type="molecule type" value="Genomic_DNA"/>
</dbReference>
<dbReference type="InterPro" id="IPR000073">
    <property type="entry name" value="AB_hydrolase_1"/>
</dbReference>